<dbReference type="SMART" id="SM00487">
    <property type="entry name" value="DEXDc"/>
    <property type="match status" value="1"/>
</dbReference>
<evidence type="ECO:0000259" key="3">
    <source>
        <dbReference type="PROSITE" id="PS51194"/>
    </source>
</evidence>
<dbReference type="CDD" id="cd18012">
    <property type="entry name" value="DEXQc_arch_SWI2_SNF2"/>
    <property type="match status" value="1"/>
</dbReference>
<reference evidence="4 5" key="1">
    <citation type="journal article" date="2013" name="Stand. Genomic Sci.">
        <title>Genomic Encyclopedia of Type Strains, Phase I: The one thousand microbial genomes (KMG-I) project.</title>
        <authorList>
            <person name="Kyrpides N.C."/>
            <person name="Woyke T."/>
            <person name="Eisen J.A."/>
            <person name="Garrity G."/>
            <person name="Lilburn T.G."/>
            <person name="Beck B.J."/>
            <person name="Whitman W.B."/>
            <person name="Hugenholtz P."/>
            <person name="Klenk H.P."/>
        </authorList>
    </citation>
    <scope>NUCLEOTIDE SEQUENCE [LARGE SCALE GENOMIC DNA]</scope>
    <source>
        <strain evidence="4 5">DSM 13484</strain>
    </source>
</reference>
<keyword evidence="1" id="KW-0378">Hydrolase</keyword>
<dbReference type="Gene3D" id="3.40.50.10810">
    <property type="entry name" value="Tandem AAA-ATPase domain"/>
    <property type="match status" value="1"/>
</dbReference>
<evidence type="ECO:0000313" key="5">
    <source>
        <dbReference type="Proteomes" id="UP000316778"/>
    </source>
</evidence>
<feature type="domain" description="Helicase C-terminal" evidence="3">
    <location>
        <begin position="954"/>
        <end position="1105"/>
    </location>
</feature>
<dbReference type="InterPro" id="IPR013663">
    <property type="entry name" value="Helicase_SWF/SNF/SWI_bac"/>
</dbReference>
<dbReference type="InterPro" id="IPR038718">
    <property type="entry name" value="SNF2-like_sf"/>
</dbReference>
<sequence length="1122" mass="127997">MNEYVLEDFDSSSLTNSLVLKHSATAIQADAKGFLDIAPERITVNEGIFALPAPATDGYLPVKVALQAQRLLLSCGCNGPAQRLCAHQAQVLYNIVNREELRIFFDEKLRHQKLRKFAADYGLENTPDPDQYFDIAYSNRQLRMQPRIPALLPVTKESLQSMEAALFSTPRPPFRELADLADQTMLCVVLRQHKYYKHLYIELCRAATTKEGKIKNPLTPVNPLDLIWGSEQHQEIKFFTAITRFQQNYNTERSAADVAGLKAIVANPRGLPFFQHDSEVSEHITAASVTPVTLRMLPASISVTVVRNGDFFELGGQLSIDNQAYPLQELPVRYHYFLQAGDTLYLPEDSGVPDLVTFFKKYPGDVTVHHSRFGEFRRNILARLEDRVQVYHAYMEPATAAQLRQQGFDGPGERIIYLSDLGGFVMINPVIKYGEVEVPVLSKRQVYGVDDKGREFLVRRNDAAEIALTALLSKQHPYFREQVEEGQHYFYLPKARFLEDDWFLQAIDEWHEQHITVLGFNELRGKKLRPSRAHITIEVNSGINWFNTVITARFGKKKASLKQLQQAVKDKSRYVQLDDGTLGILPARWLEKFAAWFQAGEVADDVLHTPRINFAAIDQLYDEDMLAPEVRQELALYKEKFTSFDSIRPIPPPPELQGTLRPYQQQGLNWLNFLDDFSFGGCLADDMGLGKSLQIIAFILSQRSKVQHNTNLLVAPTSLIFNWQEEVRKFAPSMKVLTFYGADRERDTRAFDDHEIVLTSYGTLLSDTALLRKYTFNYIFLDESQHIKNPASQRYRAARQLRARNRIAITGTPVENNTFDLYGQFSFACPGLLGGKLYFKHTYAIPIDQFKDRRRAAELQQRIHPFILRRTKQQVEKELPDKTEMVIYCEMPAEQRKVYDAAEKELREYIATRTEEDLPKSSMYVLKGLTRLRQLCNSPVLLKEGPAPEYPAAKIAVLTEQIESKAPQHKILVFSQFVRMLDLVGAALQARNIPFACLTGSTRNREQVVSDFRNNDALRVFLVSLKAGGTGLNLTEADYVYITDPWWNPAVENQAIDRCYRIGQHKNVMAIRLICPDTVEEKIMQLQASKKELAEGLVRTDMPVLKSLSRSDLIGLLDNHLV</sequence>
<keyword evidence="4" id="KW-0547">Nucleotide-binding</keyword>
<evidence type="ECO:0000259" key="2">
    <source>
        <dbReference type="PROSITE" id="PS51192"/>
    </source>
</evidence>
<gene>
    <name evidence="4" type="ORF">LX66_4358</name>
</gene>
<evidence type="ECO:0000256" key="1">
    <source>
        <dbReference type="ARBA" id="ARBA00022801"/>
    </source>
</evidence>
<dbReference type="Pfam" id="PF00176">
    <property type="entry name" value="SNF2-rel_dom"/>
    <property type="match status" value="1"/>
</dbReference>
<dbReference type="RefSeq" id="WP_145717473.1">
    <property type="nucleotide sequence ID" value="NZ_BAAAFY010000002.1"/>
</dbReference>
<keyword evidence="4" id="KW-0067">ATP-binding</keyword>
<dbReference type="InterPro" id="IPR001650">
    <property type="entry name" value="Helicase_C-like"/>
</dbReference>
<dbReference type="InterPro" id="IPR027417">
    <property type="entry name" value="P-loop_NTPase"/>
</dbReference>
<dbReference type="Proteomes" id="UP000316778">
    <property type="component" value="Unassembled WGS sequence"/>
</dbReference>
<dbReference type="OrthoDB" id="9760715at2"/>
<keyword evidence="4" id="KW-0347">Helicase</keyword>
<dbReference type="InterPro" id="IPR014001">
    <property type="entry name" value="Helicase_ATP-bd"/>
</dbReference>
<dbReference type="PROSITE" id="PS51192">
    <property type="entry name" value="HELICASE_ATP_BIND_1"/>
    <property type="match status" value="1"/>
</dbReference>
<name>A0A562SRW0_CHIJA</name>
<protein>
    <submittedName>
        <fullName evidence="4">SNF2 family DNA or RNA helicase</fullName>
    </submittedName>
</protein>
<dbReference type="GO" id="GO:0016787">
    <property type="term" value="F:hydrolase activity"/>
    <property type="evidence" value="ECO:0007669"/>
    <property type="project" value="UniProtKB-KW"/>
</dbReference>
<accession>A0A562SRW0</accession>
<proteinExistence type="predicted"/>
<dbReference type="InterPro" id="IPR000330">
    <property type="entry name" value="SNF2_N"/>
</dbReference>
<dbReference type="GO" id="GO:0004386">
    <property type="term" value="F:helicase activity"/>
    <property type="evidence" value="ECO:0007669"/>
    <property type="project" value="UniProtKB-KW"/>
</dbReference>
<dbReference type="Gene3D" id="3.40.50.300">
    <property type="entry name" value="P-loop containing nucleotide triphosphate hydrolases"/>
    <property type="match status" value="1"/>
</dbReference>
<dbReference type="PANTHER" id="PTHR10799">
    <property type="entry name" value="SNF2/RAD54 HELICASE FAMILY"/>
    <property type="match status" value="1"/>
</dbReference>
<dbReference type="InterPro" id="IPR049730">
    <property type="entry name" value="SNF2/RAD54-like_C"/>
</dbReference>
<dbReference type="GO" id="GO:0005524">
    <property type="term" value="F:ATP binding"/>
    <property type="evidence" value="ECO:0007669"/>
    <property type="project" value="InterPro"/>
</dbReference>
<dbReference type="CDD" id="cd18793">
    <property type="entry name" value="SF2_C_SNF"/>
    <property type="match status" value="1"/>
</dbReference>
<feature type="domain" description="Helicase ATP-binding" evidence="2">
    <location>
        <begin position="672"/>
        <end position="831"/>
    </location>
</feature>
<dbReference type="EMBL" id="VLLG01000005">
    <property type="protein sequence ID" value="TWI83997.1"/>
    <property type="molecule type" value="Genomic_DNA"/>
</dbReference>
<keyword evidence="5" id="KW-1185">Reference proteome</keyword>
<comment type="caution">
    <text evidence="4">The sequence shown here is derived from an EMBL/GenBank/DDBJ whole genome shotgun (WGS) entry which is preliminary data.</text>
</comment>
<dbReference type="Pfam" id="PF08455">
    <property type="entry name" value="SNF2_assoc"/>
    <property type="match status" value="1"/>
</dbReference>
<dbReference type="SUPFAM" id="SSF52540">
    <property type="entry name" value="P-loop containing nucleoside triphosphate hydrolases"/>
    <property type="match status" value="2"/>
</dbReference>
<dbReference type="AlphaFoldDB" id="A0A562SRW0"/>
<evidence type="ECO:0000313" key="4">
    <source>
        <dbReference type="EMBL" id="TWI83997.1"/>
    </source>
</evidence>
<dbReference type="SMART" id="SM00490">
    <property type="entry name" value="HELICc"/>
    <property type="match status" value="1"/>
</dbReference>
<dbReference type="PROSITE" id="PS51194">
    <property type="entry name" value="HELICASE_CTER"/>
    <property type="match status" value="1"/>
</dbReference>
<dbReference type="Pfam" id="PF00271">
    <property type="entry name" value="Helicase_C"/>
    <property type="match status" value="1"/>
</dbReference>
<organism evidence="4 5">
    <name type="scientific">Chitinophaga japonensis</name>
    <name type="common">Flexibacter japonensis</name>
    <dbReference type="NCBI Taxonomy" id="104662"/>
    <lineage>
        <taxon>Bacteria</taxon>
        <taxon>Pseudomonadati</taxon>
        <taxon>Bacteroidota</taxon>
        <taxon>Chitinophagia</taxon>
        <taxon>Chitinophagales</taxon>
        <taxon>Chitinophagaceae</taxon>
        <taxon>Chitinophaga</taxon>
    </lineage>
</organism>